<reference evidence="2 3" key="1">
    <citation type="submission" date="2018-05" db="EMBL/GenBank/DDBJ databases">
        <title>Evolution of GPA BGCs.</title>
        <authorList>
            <person name="Waglechner N."/>
            <person name="Wright G.D."/>
        </authorList>
    </citation>
    <scope>NUCLEOTIDE SEQUENCE [LARGE SCALE GENOMIC DNA]</scope>
    <source>
        <strain evidence="2 3">A82846</strain>
    </source>
</reference>
<feature type="transmembrane region" description="Helical" evidence="1">
    <location>
        <begin position="52"/>
        <end position="74"/>
    </location>
</feature>
<keyword evidence="1" id="KW-1133">Transmembrane helix</keyword>
<accession>A0A428Z070</accession>
<dbReference type="Proteomes" id="UP000287547">
    <property type="component" value="Unassembled WGS sequence"/>
</dbReference>
<evidence type="ECO:0000313" key="2">
    <source>
        <dbReference type="EMBL" id="RSM77331.1"/>
    </source>
</evidence>
<dbReference type="OrthoDB" id="4734452at2"/>
<sequence length="147" mass="15594">MSFNWLLTGLFLATGVWFTIGCATAAGAERVTSGGHAVMSLAMVAMVWGVPLPLWLQVAVFTAITVWFAGLATVSHRRHGLRAVHHALMGASMAWMVCAMALPVGHQVMVVFAWYFLIATLPLVGKQIDALGHAAMSAGTGLMLLAM</sequence>
<dbReference type="AlphaFoldDB" id="A0A428Z070"/>
<proteinExistence type="predicted"/>
<dbReference type="InterPro" id="IPR033458">
    <property type="entry name" value="DUF5134"/>
</dbReference>
<name>A0A428Z070_KIBAR</name>
<keyword evidence="1" id="KW-0812">Transmembrane</keyword>
<protein>
    <submittedName>
        <fullName evidence="2">DUF5134 domain-containing protein</fullName>
    </submittedName>
</protein>
<dbReference type="Pfam" id="PF17197">
    <property type="entry name" value="DUF5134"/>
    <property type="match status" value="1"/>
</dbReference>
<evidence type="ECO:0000313" key="3">
    <source>
        <dbReference type="Proteomes" id="UP000287547"/>
    </source>
</evidence>
<keyword evidence="1" id="KW-0472">Membrane</keyword>
<organism evidence="2 3">
    <name type="scientific">Kibdelosporangium aridum</name>
    <dbReference type="NCBI Taxonomy" id="2030"/>
    <lineage>
        <taxon>Bacteria</taxon>
        <taxon>Bacillati</taxon>
        <taxon>Actinomycetota</taxon>
        <taxon>Actinomycetes</taxon>
        <taxon>Pseudonocardiales</taxon>
        <taxon>Pseudonocardiaceae</taxon>
        <taxon>Kibdelosporangium</taxon>
    </lineage>
</organism>
<comment type="caution">
    <text evidence="2">The sequence shown here is derived from an EMBL/GenBank/DDBJ whole genome shotgun (WGS) entry which is preliminary data.</text>
</comment>
<evidence type="ECO:0000256" key="1">
    <source>
        <dbReference type="SAM" id="Phobius"/>
    </source>
</evidence>
<dbReference type="RefSeq" id="WP_037267231.1">
    <property type="nucleotide sequence ID" value="NZ_QHKI01000041.1"/>
</dbReference>
<gene>
    <name evidence="2" type="ORF">DMH04_35375</name>
</gene>
<dbReference type="EMBL" id="QHKI01000041">
    <property type="protein sequence ID" value="RSM77331.1"/>
    <property type="molecule type" value="Genomic_DNA"/>
</dbReference>